<keyword evidence="3" id="KW-0804">Transcription</keyword>
<evidence type="ECO:0000256" key="3">
    <source>
        <dbReference type="ARBA" id="ARBA00023163"/>
    </source>
</evidence>
<feature type="domain" description="HTH gntR-type" evidence="4">
    <location>
        <begin position="6"/>
        <end position="73"/>
    </location>
</feature>
<dbReference type="CDD" id="cd07377">
    <property type="entry name" value="WHTH_GntR"/>
    <property type="match status" value="1"/>
</dbReference>
<keyword evidence="1" id="KW-0805">Transcription regulation</keyword>
<evidence type="ECO:0000313" key="5">
    <source>
        <dbReference type="EMBL" id="PTM36335.1"/>
    </source>
</evidence>
<dbReference type="SMART" id="SM00345">
    <property type="entry name" value="HTH_GNTR"/>
    <property type="match status" value="1"/>
</dbReference>
<dbReference type="Proteomes" id="UP000241614">
    <property type="component" value="Unassembled WGS sequence"/>
</dbReference>
<dbReference type="InterPro" id="IPR036388">
    <property type="entry name" value="WH-like_DNA-bd_sf"/>
</dbReference>
<dbReference type="InterPro" id="IPR011711">
    <property type="entry name" value="GntR_C"/>
</dbReference>
<dbReference type="PANTHER" id="PTHR43537:SF41">
    <property type="entry name" value="TRANSCRIPTIONAL REGULATORY PROTEIN"/>
    <property type="match status" value="1"/>
</dbReference>
<protein>
    <submittedName>
        <fullName evidence="5">GntR family transcriptional regulator</fullName>
    </submittedName>
</protein>
<evidence type="ECO:0000313" key="6">
    <source>
        <dbReference type="Proteomes" id="UP000241614"/>
    </source>
</evidence>
<reference evidence="5 6" key="1">
    <citation type="submission" date="2018-04" db="EMBL/GenBank/DDBJ databases">
        <title>Genome sequencing reveals highly heavy metal resistance and biotechnology application of the novel Enterobacter cloacae amazonensis isolated from wastewater river in Manaus - Amazonas.</title>
        <authorList>
            <person name="Astolfi M.C.T."/>
            <person name="Carvalho E.B.D.S."/>
            <person name="Lacerda L.B."/>
            <person name="Pinto M.V."/>
            <person name="Nogueira V.B."/>
            <person name="Barros A.M."/>
            <person name="Astolfi-Filho S."/>
        </authorList>
    </citation>
    <scope>NUCLEOTIDE SEQUENCE [LARGE SCALE GENOMIC DNA]</scope>
    <source>
        <strain evidence="6">amazonensis</strain>
    </source>
</reference>
<evidence type="ECO:0000256" key="1">
    <source>
        <dbReference type="ARBA" id="ARBA00023015"/>
    </source>
</evidence>
<dbReference type="SMART" id="SM00895">
    <property type="entry name" value="FCD"/>
    <property type="match status" value="1"/>
</dbReference>
<dbReference type="PANTHER" id="PTHR43537">
    <property type="entry name" value="TRANSCRIPTIONAL REGULATOR, GNTR FAMILY"/>
    <property type="match status" value="1"/>
</dbReference>
<sequence length="216" mass="24779">MQLNALSTPDVLASELRKMINSGRLRDGERLVERDLASYFSVSRIPMREAIRQLERDGLVEIFRNRGAVVRTLSVEDLDEIYSLRALLEGEAVFQSAKMVNSDTLARAELTHSLLARTTEFEMQGALNREFHDLIYSGCKNQRLLKLINDTRNQIERYEYLQRKLLSETPVFQDDHAGILTACKERDAEKARAEVMRHIHSAGEILKTFISRRAEG</sequence>
<dbReference type="PROSITE" id="PS50949">
    <property type="entry name" value="HTH_GNTR"/>
    <property type="match status" value="1"/>
</dbReference>
<dbReference type="PRINTS" id="PR00035">
    <property type="entry name" value="HTHGNTR"/>
</dbReference>
<dbReference type="GO" id="GO:0003677">
    <property type="term" value="F:DNA binding"/>
    <property type="evidence" value="ECO:0007669"/>
    <property type="project" value="UniProtKB-KW"/>
</dbReference>
<dbReference type="Pfam" id="PF07729">
    <property type="entry name" value="FCD"/>
    <property type="match status" value="1"/>
</dbReference>
<dbReference type="OrthoDB" id="8689330at2"/>
<dbReference type="SUPFAM" id="SSF46785">
    <property type="entry name" value="Winged helix' DNA-binding domain"/>
    <property type="match status" value="1"/>
</dbReference>
<dbReference type="InterPro" id="IPR036390">
    <property type="entry name" value="WH_DNA-bd_sf"/>
</dbReference>
<dbReference type="InterPro" id="IPR008920">
    <property type="entry name" value="TF_FadR/GntR_C"/>
</dbReference>
<gene>
    <name evidence="5" type="ORF">DA103_08145</name>
</gene>
<evidence type="ECO:0000256" key="2">
    <source>
        <dbReference type="ARBA" id="ARBA00023125"/>
    </source>
</evidence>
<dbReference type="GO" id="GO:0003700">
    <property type="term" value="F:DNA-binding transcription factor activity"/>
    <property type="evidence" value="ECO:0007669"/>
    <property type="project" value="InterPro"/>
</dbReference>
<keyword evidence="2" id="KW-0238">DNA-binding</keyword>
<evidence type="ECO:0000259" key="4">
    <source>
        <dbReference type="PROSITE" id="PS50949"/>
    </source>
</evidence>
<dbReference type="EMBL" id="PZPP01000009">
    <property type="protein sequence ID" value="PTM36335.1"/>
    <property type="molecule type" value="Genomic_DNA"/>
</dbReference>
<dbReference type="RefSeq" id="WP_028017504.1">
    <property type="nucleotide sequence ID" value="NZ_JAWDAX010000001.1"/>
</dbReference>
<dbReference type="InterPro" id="IPR000524">
    <property type="entry name" value="Tscrpt_reg_HTH_GntR"/>
</dbReference>
<dbReference type="AlphaFoldDB" id="A0A2T4Y2D4"/>
<comment type="caution">
    <text evidence="5">The sequence shown here is derived from an EMBL/GenBank/DDBJ whole genome shotgun (WGS) entry which is preliminary data.</text>
</comment>
<accession>A0A2T4Y2D4</accession>
<dbReference type="Pfam" id="PF00392">
    <property type="entry name" value="GntR"/>
    <property type="match status" value="1"/>
</dbReference>
<dbReference type="Gene3D" id="1.20.120.530">
    <property type="entry name" value="GntR ligand-binding domain-like"/>
    <property type="match status" value="1"/>
</dbReference>
<dbReference type="Gene3D" id="1.10.10.10">
    <property type="entry name" value="Winged helix-like DNA-binding domain superfamily/Winged helix DNA-binding domain"/>
    <property type="match status" value="1"/>
</dbReference>
<name>A0A2T4Y2D4_ENTCL</name>
<proteinExistence type="predicted"/>
<organism evidence="5 6">
    <name type="scientific">Enterobacter cloacae</name>
    <dbReference type="NCBI Taxonomy" id="550"/>
    <lineage>
        <taxon>Bacteria</taxon>
        <taxon>Pseudomonadati</taxon>
        <taxon>Pseudomonadota</taxon>
        <taxon>Gammaproteobacteria</taxon>
        <taxon>Enterobacterales</taxon>
        <taxon>Enterobacteriaceae</taxon>
        <taxon>Enterobacter</taxon>
        <taxon>Enterobacter cloacae complex</taxon>
    </lineage>
</organism>
<dbReference type="SUPFAM" id="SSF48008">
    <property type="entry name" value="GntR ligand-binding domain-like"/>
    <property type="match status" value="1"/>
</dbReference>